<evidence type="ECO:0000313" key="2">
    <source>
        <dbReference type="Proteomes" id="UP001367676"/>
    </source>
</evidence>
<evidence type="ECO:0000313" key="1">
    <source>
        <dbReference type="EMBL" id="KAK7590146.1"/>
    </source>
</evidence>
<protein>
    <submittedName>
        <fullName evidence="1">Uncharacterized protein</fullName>
    </submittedName>
</protein>
<dbReference type="AlphaFoldDB" id="A0AAN9Y374"/>
<gene>
    <name evidence="1" type="ORF">V9T40_001759</name>
</gene>
<keyword evidence="2" id="KW-1185">Reference proteome</keyword>
<comment type="caution">
    <text evidence="1">The sequence shown here is derived from an EMBL/GenBank/DDBJ whole genome shotgun (WGS) entry which is preliminary data.</text>
</comment>
<accession>A0AAN9Y374</accession>
<dbReference type="Proteomes" id="UP001367676">
    <property type="component" value="Unassembled WGS sequence"/>
</dbReference>
<reference evidence="1 2" key="1">
    <citation type="submission" date="2024-03" db="EMBL/GenBank/DDBJ databases">
        <title>Adaptation during the transition from Ophiocordyceps entomopathogen to insect associate is accompanied by gene loss and intensified selection.</title>
        <authorList>
            <person name="Ward C.M."/>
            <person name="Onetto C.A."/>
            <person name="Borneman A.R."/>
        </authorList>
    </citation>
    <scope>NUCLEOTIDE SEQUENCE [LARGE SCALE GENOMIC DNA]</scope>
    <source>
        <strain evidence="1">AWRI1</strain>
        <tissue evidence="1">Single Adult Female</tissue>
    </source>
</reference>
<proteinExistence type="predicted"/>
<sequence>MKGRESGDTANGWLRITMWLVILGCRCRRPDGRQALVTNISEETSPLQTNEERKGTECRHCRVQRLQTGR</sequence>
<dbReference type="EMBL" id="JBBCAQ010000022">
    <property type="protein sequence ID" value="KAK7590146.1"/>
    <property type="molecule type" value="Genomic_DNA"/>
</dbReference>
<name>A0AAN9Y374_9HEMI</name>
<organism evidence="1 2">
    <name type="scientific">Parthenolecanium corni</name>
    <dbReference type="NCBI Taxonomy" id="536013"/>
    <lineage>
        <taxon>Eukaryota</taxon>
        <taxon>Metazoa</taxon>
        <taxon>Ecdysozoa</taxon>
        <taxon>Arthropoda</taxon>
        <taxon>Hexapoda</taxon>
        <taxon>Insecta</taxon>
        <taxon>Pterygota</taxon>
        <taxon>Neoptera</taxon>
        <taxon>Paraneoptera</taxon>
        <taxon>Hemiptera</taxon>
        <taxon>Sternorrhyncha</taxon>
        <taxon>Coccoidea</taxon>
        <taxon>Coccidae</taxon>
        <taxon>Parthenolecanium</taxon>
    </lineage>
</organism>